<keyword evidence="1" id="KW-0812">Transmembrane</keyword>
<protein>
    <submittedName>
        <fullName evidence="2">Uncharacterized protein</fullName>
    </submittedName>
</protein>
<name>A0AA47I4J1_9CLOT</name>
<evidence type="ECO:0000313" key="2">
    <source>
        <dbReference type="EMBL" id="WAG59317.1"/>
    </source>
</evidence>
<proteinExistence type="predicted"/>
<dbReference type="EMBL" id="CP086239">
    <property type="protein sequence ID" value="WAG59317.1"/>
    <property type="molecule type" value="Genomic_DNA"/>
</dbReference>
<reference evidence="2" key="1">
    <citation type="submission" date="2021-11" db="EMBL/GenBank/DDBJ databases">
        <title>Clostridia strains as spoilage organisms.</title>
        <authorList>
            <person name="Wambui J."/>
            <person name="Stevens M.J.A."/>
            <person name="Stephan R."/>
        </authorList>
    </citation>
    <scope>NUCLEOTIDE SEQUENCE</scope>
    <source>
        <strain evidence="2">CF009</strain>
    </source>
</reference>
<dbReference type="RefSeq" id="WP_253200296.1">
    <property type="nucleotide sequence ID" value="NZ_JAHLDP010000020.1"/>
</dbReference>
<gene>
    <name evidence="2" type="ORF">LL038_16945</name>
</gene>
<dbReference type="Proteomes" id="UP001164733">
    <property type="component" value="Chromosome"/>
</dbReference>
<evidence type="ECO:0000313" key="3">
    <source>
        <dbReference type="Proteomes" id="UP001164733"/>
    </source>
</evidence>
<dbReference type="AlphaFoldDB" id="A0AA47I4J1"/>
<keyword evidence="1" id="KW-1133">Transmembrane helix</keyword>
<accession>A0AA47I4J1</accession>
<evidence type="ECO:0000256" key="1">
    <source>
        <dbReference type="SAM" id="Phobius"/>
    </source>
</evidence>
<organism evidence="2 3">
    <name type="scientific">Clostridium estertheticum</name>
    <dbReference type="NCBI Taxonomy" id="238834"/>
    <lineage>
        <taxon>Bacteria</taxon>
        <taxon>Bacillati</taxon>
        <taxon>Bacillota</taxon>
        <taxon>Clostridia</taxon>
        <taxon>Eubacteriales</taxon>
        <taxon>Clostridiaceae</taxon>
        <taxon>Clostridium</taxon>
    </lineage>
</organism>
<keyword evidence="1" id="KW-0472">Membrane</keyword>
<sequence length="51" mass="6036">MLKNYKEKKTKSVIIYIGQYFDIFTFIEFIQLYAGCSEEVRKLLEPTLALV</sequence>
<feature type="transmembrane region" description="Helical" evidence="1">
    <location>
        <begin position="12"/>
        <end position="34"/>
    </location>
</feature>